<name>A0A7S4WIP6_9DINO</name>
<evidence type="ECO:0000313" key="5">
    <source>
        <dbReference type="EMBL" id="CAE4663856.1"/>
    </source>
</evidence>
<protein>
    <recommendedName>
        <fullName evidence="4">Cytochrome b5 heme-binding domain-containing protein</fullName>
    </recommendedName>
</protein>
<dbReference type="Pfam" id="PF00173">
    <property type="entry name" value="Cyt-b5"/>
    <property type="match status" value="1"/>
</dbReference>
<dbReference type="InterPro" id="IPR001199">
    <property type="entry name" value="Cyt_B5-like_heme/steroid-bd"/>
</dbReference>
<dbReference type="PANTHER" id="PTHR43400:SF1">
    <property type="entry name" value="FUMARATE REDUCTASE"/>
    <property type="match status" value="1"/>
</dbReference>
<evidence type="ECO:0000256" key="1">
    <source>
        <dbReference type="ARBA" id="ARBA00022630"/>
    </source>
</evidence>
<gene>
    <name evidence="5" type="ORF">AMON00008_LOCUS61604</name>
</gene>
<sequence length="693" mass="71787">MASSSRAIVVGGGLAGLSAASAVLESGGSVLLLDKAAFCGGSSAKAAGGINAAGTQAQEHAGVQDTVDAFASDTLLGGAESAPFAEVLCGNAGSGIRWLRETFDVDLSVVSQLGGHSKPRTHRGKGKPPGMAVTSAMLSMVERISEKTGRAQIVTNAFATELLTDSAGACTGLAYEKDGAILREHGPVILATGGYGADFAPQSLLARHRPDLLHLPTTNGKGCTGDGIRLGEAAGARTVHLDRVQVHPTGFVKPDDPEAKVKFLASEVLRSVGGLLLDGNGDRFVNELGRHNHITGEMWKRRPPFTLVLNKAAADEAKEECKFYVGCGLMRGFETGEGLARHLGVPLSKLEAMHEAHYQASTKTESNPDEGPWPAFPSGRSWDEASGKPGAGKRFFRNAISGSAVRTEPFLAATVTPVVHYCAGGLEIGPDGGVVGSDGKAIPGLYAAGEVAGGVHGVNRLAGSSLLDCLVFGRVAGQSCTSYMLGDLTRQVSLKELSEGILPGEGAEASGPPLAALAGTAPPQRSGQTASVGASASTSAVRQQRSFTAAEVSRHKTRGDCWVILHGRVLDLSSFLSQHPGGELAILTFAGRDATAEFDMIHPPGVIDKYAPDAVVGVVSVAADEKGSGATHARQQSVPVSMPTRPARAQSAHLSTARAAWHAFLWHLERMDSCTWCILTLTVFAALVLIAGR</sequence>
<dbReference type="EMBL" id="HBNR01085978">
    <property type="protein sequence ID" value="CAE4663856.1"/>
    <property type="molecule type" value="Transcribed_RNA"/>
</dbReference>
<dbReference type="InterPro" id="IPR003953">
    <property type="entry name" value="FAD-dep_OxRdtase_2_FAD-bd"/>
</dbReference>
<dbReference type="GO" id="GO:0016491">
    <property type="term" value="F:oxidoreductase activity"/>
    <property type="evidence" value="ECO:0007669"/>
    <property type="project" value="UniProtKB-KW"/>
</dbReference>
<dbReference type="SUPFAM" id="SSF56425">
    <property type="entry name" value="Succinate dehydrogenase/fumarate reductase flavoprotein, catalytic domain"/>
    <property type="match status" value="1"/>
</dbReference>
<dbReference type="Gene3D" id="3.10.120.10">
    <property type="entry name" value="Cytochrome b5-like heme/steroid binding domain"/>
    <property type="match status" value="1"/>
</dbReference>
<dbReference type="SMART" id="SM01117">
    <property type="entry name" value="Cyt-b5"/>
    <property type="match status" value="1"/>
</dbReference>
<evidence type="ECO:0000256" key="2">
    <source>
        <dbReference type="ARBA" id="ARBA00023002"/>
    </source>
</evidence>
<keyword evidence="1" id="KW-0285">Flavoprotein</keyword>
<evidence type="ECO:0000256" key="3">
    <source>
        <dbReference type="SAM" id="MobiDB-lite"/>
    </source>
</evidence>
<dbReference type="Gene3D" id="3.50.50.60">
    <property type="entry name" value="FAD/NAD(P)-binding domain"/>
    <property type="match status" value="1"/>
</dbReference>
<reference evidence="5" key="1">
    <citation type="submission" date="2021-01" db="EMBL/GenBank/DDBJ databases">
        <authorList>
            <person name="Corre E."/>
            <person name="Pelletier E."/>
            <person name="Niang G."/>
            <person name="Scheremetjew M."/>
            <person name="Finn R."/>
            <person name="Kale V."/>
            <person name="Holt S."/>
            <person name="Cochrane G."/>
            <person name="Meng A."/>
            <person name="Brown T."/>
            <person name="Cohen L."/>
        </authorList>
    </citation>
    <scope>NUCLEOTIDE SEQUENCE</scope>
    <source>
        <strain evidence="5">CCMP3105</strain>
    </source>
</reference>
<dbReference type="Gene3D" id="3.90.700.10">
    <property type="entry name" value="Succinate dehydrogenase/fumarate reductase flavoprotein, catalytic domain"/>
    <property type="match status" value="1"/>
</dbReference>
<dbReference type="PROSITE" id="PS50255">
    <property type="entry name" value="CYTOCHROME_B5_2"/>
    <property type="match status" value="1"/>
</dbReference>
<keyword evidence="2" id="KW-0560">Oxidoreductase</keyword>
<organism evidence="5">
    <name type="scientific">Alexandrium monilatum</name>
    <dbReference type="NCBI Taxonomy" id="311494"/>
    <lineage>
        <taxon>Eukaryota</taxon>
        <taxon>Sar</taxon>
        <taxon>Alveolata</taxon>
        <taxon>Dinophyceae</taxon>
        <taxon>Gonyaulacales</taxon>
        <taxon>Pyrocystaceae</taxon>
        <taxon>Alexandrium</taxon>
    </lineage>
</organism>
<dbReference type="SUPFAM" id="SSF51905">
    <property type="entry name" value="FAD/NAD(P)-binding domain"/>
    <property type="match status" value="1"/>
</dbReference>
<proteinExistence type="predicted"/>
<accession>A0A7S4WIP6</accession>
<feature type="domain" description="Cytochrome b5 heme-binding" evidence="4">
    <location>
        <begin position="544"/>
        <end position="620"/>
    </location>
</feature>
<dbReference type="SUPFAM" id="SSF55856">
    <property type="entry name" value="Cytochrome b5-like heme/steroid binding domain"/>
    <property type="match status" value="1"/>
</dbReference>
<feature type="region of interest" description="Disordered" evidence="3">
    <location>
        <begin position="356"/>
        <end position="389"/>
    </location>
</feature>
<dbReference type="InterPro" id="IPR036188">
    <property type="entry name" value="FAD/NAD-bd_sf"/>
</dbReference>
<dbReference type="AlphaFoldDB" id="A0A7S4WIP6"/>
<dbReference type="InterPro" id="IPR027477">
    <property type="entry name" value="Succ_DH/fumarate_Rdtase_cat_sf"/>
</dbReference>
<evidence type="ECO:0000259" key="4">
    <source>
        <dbReference type="PROSITE" id="PS50255"/>
    </source>
</evidence>
<dbReference type="InterPro" id="IPR050315">
    <property type="entry name" value="FAD-oxidoreductase_2"/>
</dbReference>
<dbReference type="PANTHER" id="PTHR43400">
    <property type="entry name" value="FUMARATE REDUCTASE"/>
    <property type="match status" value="1"/>
</dbReference>
<dbReference type="Pfam" id="PF00890">
    <property type="entry name" value="FAD_binding_2"/>
    <property type="match status" value="1"/>
</dbReference>
<feature type="region of interest" description="Disordered" evidence="3">
    <location>
        <begin position="512"/>
        <end position="537"/>
    </location>
</feature>
<dbReference type="InterPro" id="IPR036400">
    <property type="entry name" value="Cyt_B5-like_heme/steroid_sf"/>
</dbReference>